<evidence type="ECO:0000256" key="3">
    <source>
        <dbReference type="ARBA" id="ARBA00004240"/>
    </source>
</evidence>
<keyword evidence="5" id="KW-0963">Cytoplasm</keyword>
<dbReference type="Ensembl" id="ENSGAGT00000007858.1">
    <property type="protein sequence ID" value="ENSGAGP00000006770.1"/>
    <property type="gene ID" value="ENSGAGG00000005460.1"/>
</dbReference>
<dbReference type="GO" id="GO:1904115">
    <property type="term" value="C:axon cytoplasm"/>
    <property type="evidence" value="ECO:0007669"/>
    <property type="project" value="GOC"/>
</dbReference>
<dbReference type="InterPro" id="IPR007531">
    <property type="entry name" value="Dysbindin"/>
</dbReference>
<name>A0A452GXA6_9SAUR</name>
<protein>
    <submittedName>
        <fullName evidence="16">Uncharacterized protein</fullName>
    </submittedName>
</protein>
<dbReference type="GO" id="GO:2000300">
    <property type="term" value="P:regulation of synaptic vesicle exocytosis"/>
    <property type="evidence" value="ECO:0007669"/>
    <property type="project" value="TreeGrafter"/>
</dbReference>
<dbReference type="PANTHER" id="PTHR16294">
    <property type="entry name" value="DYSTROBREVIN BINDING PROTEIN 1 DYSBINDIN"/>
    <property type="match status" value="1"/>
</dbReference>
<dbReference type="STRING" id="38772.ENSGAGP00000006770"/>
<dbReference type="Pfam" id="PF04440">
    <property type="entry name" value="Dysbindin"/>
    <property type="match status" value="1"/>
</dbReference>
<evidence type="ECO:0000256" key="5">
    <source>
        <dbReference type="ARBA" id="ARBA00022490"/>
    </source>
</evidence>
<evidence type="ECO:0000256" key="12">
    <source>
        <dbReference type="ARBA" id="ARBA00023329"/>
    </source>
</evidence>
<dbReference type="GO" id="GO:0005783">
    <property type="term" value="C:endoplasmic reticulum"/>
    <property type="evidence" value="ECO:0007669"/>
    <property type="project" value="UniProtKB-SubCell"/>
</dbReference>
<reference evidence="16" key="2">
    <citation type="submission" date="2025-08" db="UniProtKB">
        <authorList>
            <consortium name="Ensembl"/>
        </authorList>
    </citation>
    <scope>IDENTIFICATION</scope>
</reference>
<dbReference type="GO" id="GO:0033162">
    <property type="term" value="C:melanosome membrane"/>
    <property type="evidence" value="ECO:0007669"/>
    <property type="project" value="UniProtKB-SubCell"/>
</dbReference>
<dbReference type="GO" id="GO:0048490">
    <property type="term" value="P:anterograde synaptic vesicle transport"/>
    <property type="evidence" value="ECO:0007669"/>
    <property type="project" value="TreeGrafter"/>
</dbReference>
<dbReference type="GO" id="GO:0005886">
    <property type="term" value="C:plasma membrane"/>
    <property type="evidence" value="ECO:0007669"/>
    <property type="project" value="TreeGrafter"/>
</dbReference>
<evidence type="ECO:0000256" key="14">
    <source>
        <dbReference type="ARBA" id="ARBA00037798"/>
    </source>
</evidence>
<evidence type="ECO:0000256" key="10">
    <source>
        <dbReference type="ARBA" id="ARBA00023136"/>
    </source>
</evidence>
<evidence type="ECO:0000256" key="6">
    <source>
        <dbReference type="ARBA" id="ARBA00022753"/>
    </source>
</evidence>
<evidence type="ECO:0000256" key="15">
    <source>
        <dbReference type="ARBA" id="ARBA00037838"/>
    </source>
</evidence>
<dbReference type="PANTHER" id="PTHR16294:SF5">
    <property type="entry name" value="DYSBINDIN"/>
    <property type="match status" value="1"/>
</dbReference>
<evidence type="ECO:0000256" key="4">
    <source>
        <dbReference type="ARBA" id="ARBA00008686"/>
    </source>
</evidence>
<dbReference type="GO" id="GO:0030672">
    <property type="term" value="C:synaptic vesicle membrane"/>
    <property type="evidence" value="ECO:0007669"/>
    <property type="project" value="UniProtKB-SubCell"/>
</dbReference>
<dbReference type="GO" id="GO:0014069">
    <property type="term" value="C:postsynaptic density"/>
    <property type="evidence" value="ECO:0007669"/>
    <property type="project" value="UniProtKB-SubCell"/>
</dbReference>
<dbReference type="GO" id="GO:0031083">
    <property type="term" value="C:BLOC-1 complex"/>
    <property type="evidence" value="ECO:0007669"/>
    <property type="project" value="TreeGrafter"/>
</dbReference>
<dbReference type="GO" id="GO:0031175">
    <property type="term" value="P:neuron projection development"/>
    <property type="evidence" value="ECO:0007669"/>
    <property type="project" value="TreeGrafter"/>
</dbReference>
<dbReference type="GO" id="GO:0005634">
    <property type="term" value="C:nucleus"/>
    <property type="evidence" value="ECO:0007669"/>
    <property type="project" value="UniProtKB-SubCell"/>
</dbReference>
<keyword evidence="10" id="KW-0472">Membrane</keyword>
<reference evidence="17" key="1">
    <citation type="journal article" date="2017" name="PLoS ONE">
        <title>The Agassiz's desert tortoise genome provides a resource for the conservation of a threatened species.</title>
        <authorList>
            <person name="Tollis M."/>
            <person name="DeNardo D.F."/>
            <person name="Cornelius J.A."/>
            <person name="Dolby G.A."/>
            <person name="Edwards T."/>
            <person name="Henen B.T."/>
            <person name="Karl A.E."/>
            <person name="Murphy R.W."/>
            <person name="Kusumi K."/>
        </authorList>
    </citation>
    <scope>NUCLEOTIDE SEQUENCE [LARGE SCALE GENOMIC DNA]</scope>
</reference>
<dbReference type="GO" id="GO:0010008">
    <property type="term" value="C:endosome membrane"/>
    <property type="evidence" value="ECO:0007669"/>
    <property type="project" value="UniProtKB-SubCell"/>
</dbReference>
<keyword evidence="7" id="KW-0256">Endoplasmic reticulum</keyword>
<evidence type="ECO:0000256" key="13">
    <source>
        <dbReference type="ARBA" id="ARBA00034105"/>
    </source>
</evidence>
<organism evidence="16 17">
    <name type="scientific">Gopherus agassizii</name>
    <name type="common">Agassiz's desert tortoise</name>
    <dbReference type="NCBI Taxonomy" id="38772"/>
    <lineage>
        <taxon>Eukaryota</taxon>
        <taxon>Metazoa</taxon>
        <taxon>Chordata</taxon>
        <taxon>Craniata</taxon>
        <taxon>Vertebrata</taxon>
        <taxon>Euteleostomi</taxon>
        <taxon>Archelosauria</taxon>
        <taxon>Testudinata</taxon>
        <taxon>Testudines</taxon>
        <taxon>Cryptodira</taxon>
        <taxon>Durocryptodira</taxon>
        <taxon>Testudinoidea</taxon>
        <taxon>Testudinidae</taxon>
        <taxon>Gopherus</taxon>
    </lineage>
</organism>
<keyword evidence="17" id="KW-1185">Reference proteome</keyword>
<proteinExistence type="inferred from homology"/>
<evidence type="ECO:0000256" key="9">
    <source>
        <dbReference type="ARBA" id="ARBA00023054"/>
    </source>
</evidence>
<keyword evidence="12" id="KW-0968">Cytoplasmic vesicle</keyword>
<keyword evidence="11" id="KW-0539">Nucleus</keyword>
<evidence type="ECO:0000313" key="16">
    <source>
        <dbReference type="Ensembl" id="ENSGAGP00000006770.1"/>
    </source>
</evidence>
<evidence type="ECO:0000256" key="1">
    <source>
        <dbReference type="ARBA" id="ARBA00004123"/>
    </source>
</evidence>
<comment type="subcellular location">
    <subcellularLocation>
        <location evidence="15">Cytoplasmic vesicle</location>
        <location evidence="15">Secretory vesicle</location>
        <location evidence="15">Synaptic vesicle membrane</location>
        <topology evidence="15">Peripheral membrane protein</topology>
        <orientation evidence="15">Cytoplasmic side</orientation>
    </subcellularLocation>
    <subcellularLocation>
        <location evidence="3">Endoplasmic reticulum</location>
    </subcellularLocation>
    <subcellularLocation>
        <location evidence="2">Endosome membrane</location>
        <topology evidence="2">Peripheral membrane protein</topology>
        <orientation evidence="2">Cytoplasmic side</orientation>
    </subcellularLocation>
    <subcellularLocation>
        <location evidence="14">Melanosome membrane</location>
        <topology evidence="14">Peripheral membrane protein</topology>
        <orientation evidence="14">Cytoplasmic side</orientation>
    </subcellularLocation>
    <subcellularLocation>
        <location evidence="1">Nucleus</location>
    </subcellularLocation>
    <subcellularLocation>
        <location evidence="13">Postsynaptic density</location>
    </subcellularLocation>
</comment>
<keyword evidence="9" id="KW-0175">Coiled coil</keyword>
<evidence type="ECO:0000256" key="8">
    <source>
        <dbReference type="ARBA" id="ARBA00023018"/>
    </source>
</evidence>
<dbReference type="GO" id="GO:0060155">
    <property type="term" value="P:platelet dense granule organization"/>
    <property type="evidence" value="ECO:0007669"/>
    <property type="project" value="TreeGrafter"/>
</dbReference>
<reference evidence="16" key="3">
    <citation type="submission" date="2025-09" db="UniProtKB">
        <authorList>
            <consortium name="Ensembl"/>
        </authorList>
    </citation>
    <scope>IDENTIFICATION</scope>
</reference>
<evidence type="ECO:0000256" key="11">
    <source>
        <dbReference type="ARBA" id="ARBA00023242"/>
    </source>
</evidence>
<sequence length="163" mass="18223">LCCRCARQGDMLYLENKVIKGRSWSTKTISFVHCYIVNSLILFIAAEPIGSMSSMEVNVDMLEQMDLMDMSDQEALDVFLNSGEDDNLPLVWLPFQIFHLLPGGGILQGPLQLGSSSRSDDCVLCIFHRWHQNSQLLAFLAPHPVAADMFLQSLYSIVGISLK</sequence>
<dbReference type="Proteomes" id="UP000291020">
    <property type="component" value="Unassembled WGS sequence"/>
</dbReference>
<evidence type="ECO:0000256" key="2">
    <source>
        <dbReference type="ARBA" id="ARBA00004125"/>
    </source>
</evidence>
<keyword evidence="6" id="KW-0967">Endosome</keyword>
<accession>A0A452GXA6</accession>
<evidence type="ECO:0000313" key="17">
    <source>
        <dbReference type="Proteomes" id="UP000291020"/>
    </source>
</evidence>
<keyword evidence="8" id="KW-0770">Synapse</keyword>
<dbReference type="AlphaFoldDB" id="A0A452GXA6"/>
<comment type="similarity">
    <text evidence="4">Belongs to the dysbindin family.</text>
</comment>
<evidence type="ECO:0000256" key="7">
    <source>
        <dbReference type="ARBA" id="ARBA00022824"/>
    </source>
</evidence>